<dbReference type="Proteomes" id="UP000317318">
    <property type="component" value="Chromosome"/>
</dbReference>
<protein>
    <recommendedName>
        <fullName evidence="3">Amine oxidase domain-containing protein</fullName>
    </recommendedName>
</protein>
<dbReference type="EMBL" id="CP036268">
    <property type="protein sequence ID" value="QDT37632.1"/>
    <property type="molecule type" value="Genomic_DNA"/>
</dbReference>
<sequence length="472" mass="52814">MTGTNPGTDPAVDDRYDVIIIGAGLSGLAAGIRLAYYDKRVCVLERHTTIGGLNSFYRLRKKNHDVGLHAVTNWRPPGTKKGPLSKLLRQLRIGWEDFGLVEQNGSSVVFPGQKLRFTNDIAILESDIAERFPSQIDGFRRLTRHVDESDPFDLSPEETSSRKVVGDFISDPLLAEMIFCPLFFYGSATPDDMDWRQFVILFRALYQEGFGRPWAGVRPIMKVVTRKFKELGGDLKLRHGVQQIDREEGRAVGVTLDDGRKLYGDKVLSSAGAAETARLCDPDAGFDDTYRPGGISFVESISILDREPASFGHDETIVFYCHDERLAYRCPETPVDTRSGIICSPNNYQYDEPQPDGRIRITALAEPAYWFDSPDEEYYPAKERVAAEIAESSVKVMPDFRRYVTDLDVFTPRTIKKYTGHLNGAVYGSPHKFRDGCTPVENLFLCGTDQGYLGIIGAMLSGVSIANMHLLR</sequence>
<evidence type="ECO:0000313" key="4">
    <source>
        <dbReference type="EMBL" id="QDT37632.1"/>
    </source>
</evidence>
<dbReference type="InterPro" id="IPR002937">
    <property type="entry name" value="Amino_oxidase"/>
</dbReference>
<gene>
    <name evidence="4" type="ORF">Pan189_20120</name>
</gene>
<dbReference type="GO" id="GO:0016491">
    <property type="term" value="F:oxidoreductase activity"/>
    <property type="evidence" value="ECO:0007669"/>
    <property type="project" value="UniProtKB-KW"/>
</dbReference>
<dbReference type="SUPFAM" id="SSF51905">
    <property type="entry name" value="FAD/NAD(P)-binding domain"/>
    <property type="match status" value="1"/>
</dbReference>
<evidence type="ECO:0000259" key="3">
    <source>
        <dbReference type="Pfam" id="PF01593"/>
    </source>
</evidence>
<evidence type="ECO:0000256" key="2">
    <source>
        <dbReference type="ARBA" id="ARBA00023002"/>
    </source>
</evidence>
<dbReference type="InterPro" id="IPR036188">
    <property type="entry name" value="FAD/NAD-bd_sf"/>
</dbReference>
<dbReference type="PANTHER" id="PTHR43734:SF7">
    <property type="entry name" value="4,4'-DIAPONEUROSPORENE OXYGENASE"/>
    <property type="match status" value="1"/>
</dbReference>
<evidence type="ECO:0000313" key="5">
    <source>
        <dbReference type="Proteomes" id="UP000317318"/>
    </source>
</evidence>
<name>A0A517R164_9PLAN</name>
<proteinExistence type="inferred from homology"/>
<dbReference type="KEGG" id="svp:Pan189_20120"/>
<dbReference type="Gene3D" id="3.50.50.60">
    <property type="entry name" value="FAD/NAD(P)-binding domain"/>
    <property type="match status" value="2"/>
</dbReference>
<keyword evidence="5" id="KW-1185">Reference proteome</keyword>
<accession>A0A517R164</accession>
<dbReference type="AlphaFoldDB" id="A0A517R164"/>
<evidence type="ECO:0000256" key="1">
    <source>
        <dbReference type="ARBA" id="ARBA00006046"/>
    </source>
</evidence>
<keyword evidence="2" id="KW-0560">Oxidoreductase</keyword>
<reference evidence="4 5" key="1">
    <citation type="submission" date="2019-02" db="EMBL/GenBank/DDBJ databases">
        <title>Deep-cultivation of Planctomycetes and their phenomic and genomic characterization uncovers novel biology.</title>
        <authorList>
            <person name="Wiegand S."/>
            <person name="Jogler M."/>
            <person name="Boedeker C."/>
            <person name="Pinto D."/>
            <person name="Vollmers J."/>
            <person name="Rivas-Marin E."/>
            <person name="Kohn T."/>
            <person name="Peeters S.H."/>
            <person name="Heuer A."/>
            <person name="Rast P."/>
            <person name="Oberbeckmann S."/>
            <person name="Bunk B."/>
            <person name="Jeske O."/>
            <person name="Meyerdierks A."/>
            <person name="Storesund J.E."/>
            <person name="Kallscheuer N."/>
            <person name="Luecker S."/>
            <person name="Lage O.M."/>
            <person name="Pohl T."/>
            <person name="Merkel B.J."/>
            <person name="Hornburger P."/>
            <person name="Mueller R.-W."/>
            <person name="Bruemmer F."/>
            <person name="Labrenz M."/>
            <person name="Spormann A.M."/>
            <person name="Op den Camp H."/>
            <person name="Overmann J."/>
            <person name="Amann R."/>
            <person name="Jetten M.S.M."/>
            <person name="Mascher T."/>
            <person name="Medema M.H."/>
            <person name="Devos D.P."/>
            <person name="Kaster A.-K."/>
            <person name="Ovreas L."/>
            <person name="Rohde M."/>
            <person name="Galperin M.Y."/>
            <person name="Jogler C."/>
        </authorList>
    </citation>
    <scope>NUCLEOTIDE SEQUENCE [LARGE SCALE GENOMIC DNA]</scope>
    <source>
        <strain evidence="4 5">Pan189</strain>
    </source>
</reference>
<dbReference type="PANTHER" id="PTHR43734">
    <property type="entry name" value="PHYTOENE DESATURASE"/>
    <property type="match status" value="1"/>
</dbReference>
<feature type="domain" description="Amine oxidase" evidence="3">
    <location>
        <begin position="25"/>
        <end position="466"/>
    </location>
</feature>
<organism evidence="4 5">
    <name type="scientific">Stratiformator vulcanicus</name>
    <dbReference type="NCBI Taxonomy" id="2527980"/>
    <lineage>
        <taxon>Bacteria</taxon>
        <taxon>Pseudomonadati</taxon>
        <taxon>Planctomycetota</taxon>
        <taxon>Planctomycetia</taxon>
        <taxon>Planctomycetales</taxon>
        <taxon>Planctomycetaceae</taxon>
        <taxon>Stratiformator</taxon>
    </lineage>
</organism>
<dbReference type="Pfam" id="PF01593">
    <property type="entry name" value="Amino_oxidase"/>
    <property type="match status" value="1"/>
</dbReference>
<comment type="similarity">
    <text evidence="1">Belongs to the carotenoid/retinoid oxidoreductase family.</text>
</comment>